<gene>
    <name evidence="2" type="ORF">FOMPIDRAFT_1091714</name>
</gene>
<dbReference type="InterPro" id="IPR036864">
    <property type="entry name" value="Zn2-C6_fun-type_DNA-bd_sf"/>
</dbReference>
<dbReference type="AlphaFoldDB" id="S8FD23"/>
<dbReference type="HOGENOM" id="CLU_193169_0_0_1"/>
<accession>S8FD23</accession>
<feature type="non-terminal residue" evidence="2">
    <location>
        <position position="1"/>
    </location>
</feature>
<feature type="non-terminal residue" evidence="2">
    <location>
        <position position="64"/>
    </location>
</feature>
<sequence>IRSRITVCKRLKLKCDRRTPCSSCLKRDTVPRCIYSQAAAEKIDVQSLHNRILVLEGLFAKASE</sequence>
<organism evidence="2 3">
    <name type="scientific">Fomitopsis schrenkii</name>
    <name type="common">Brown rot fungus</name>
    <dbReference type="NCBI Taxonomy" id="2126942"/>
    <lineage>
        <taxon>Eukaryota</taxon>
        <taxon>Fungi</taxon>
        <taxon>Dikarya</taxon>
        <taxon>Basidiomycota</taxon>
        <taxon>Agaricomycotina</taxon>
        <taxon>Agaricomycetes</taxon>
        <taxon>Polyporales</taxon>
        <taxon>Fomitopsis</taxon>
    </lineage>
</organism>
<dbReference type="GO" id="GO:0008270">
    <property type="term" value="F:zinc ion binding"/>
    <property type="evidence" value="ECO:0007669"/>
    <property type="project" value="InterPro"/>
</dbReference>
<dbReference type="eggNOG" id="ENOG502ST3H">
    <property type="taxonomic scope" value="Eukaryota"/>
</dbReference>
<evidence type="ECO:0000259" key="1">
    <source>
        <dbReference type="PROSITE" id="PS50048"/>
    </source>
</evidence>
<dbReference type="Proteomes" id="UP000015241">
    <property type="component" value="Unassembled WGS sequence"/>
</dbReference>
<dbReference type="Gene3D" id="4.10.240.10">
    <property type="entry name" value="Zn(2)-C6 fungal-type DNA-binding domain"/>
    <property type="match status" value="1"/>
</dbReference>
<keyword evidence="3" id="KW-1185">Reference proteome</keyword>
<dbReference type="InterPro" id="IPR001138">
    <property type="entry name" value="Zn2Cys6_DnaBD"/>
</dbReference>
<dbReference type="GO" id="GO:0000981">
    <property type="term" value="F:DNA-binding transcription factor activity, RNA polymerase II-specific"/>
    <property type="evidence" value="ECO:0007669"/>
    <property type="project" value="InterPro"/>
</dbReference>
<dbReference type="Pfam" id="PF00172">
    <property type="entry name" value="Zn_clus"/>
    <property type="match status" value="1"/>
</dbReference>
<feature type="domain" description="Zn(2)-C6 fungal-type" evidence="1">
    <location>
        <begin position="8"/>
        <end position="35"/>
    </location>
</feature>
<dbReference type="PROSITE" id="PS50048">
    <property type="entry name" value="ZN2_CY6_FUNGAL_2"/>
    <property type="match status" value="1"/>
</dbReference>
<reference evidence="2 3" key="1">
    <citation type="journal article" date="2012" name="Science">
        <title>The Paleozoic origin of enzymatic lignin decomposition reconstructed from 31 fungal genomes.</title>
        <authorList>
            <person name="Floudas D."/>
            <person name="Binder M."/>
            <person name="Riley R."/>
            <person name="Barry K."/>
            <person name="Blanchette R.A."/>
            <person name="Henrissat B."/>
            <person name="Martinez A.T."/>
            <person name="Otillar R."/>
            <person name="Spatafora J.W."/>
            <person name="Yadav J.S."/>
            <person name="Aerts A."/>
            <person name="Benoit I."/>
            <person name="Boyd A."/>
            <person name="Carlson A."/>
            <person name="Copeland A."/>
            <person name="Coutinho P.M."/>
            <person name="de Vries R.P."/>
            <person name="Ferreira P."/>
            <person name="Findley K."/>
            <person name="Foster B."/>
            <person name="Gaskell J."/>
            <person name="Glotzer D."/>
            <person name="Gorecki P."/>
            <person name="Heitman J."/>
            <person name="Hesse C."/>
            <person name="Hori C."/>
            <person name="Igarashi K."/>
            <person name="Jurgens J.A."/>
            <person name="Kallen N."/>
            <person name="Kersten P."/>
            <person name="Kohler A."/>
            <person name="Kuees U."/>
            <person name="Kumar T.K.A."/>
            <person name="Kuo A."/>
            <person name="LaButti K."/>
            <person name="Larrondo L.F."/>
            <person name="Lindquist E."/>
            <person name="Ling A."/>
            <person name="Lombard V."/>
            <person name="Lucas S."/>
            <person name="Lundell T."/>
            <person name="Martin R."/>
            <person name="McLaughlin D.J."/>
            <person name="Morgenstern I."/>
            <person name="Morin E."/>
            <person name="Murat C."/>
            <person name="Nagy L.G."/>
            <person name="Nolan M."/>
            <person name="Ohm R.A."/>
            <person name="Patyshakuliyeva A."/>
            <person name="Rokas A."/>
            <person name="Ruiz-Duenas F.J."/>
            <person name="Sabat G."/>
            <person name="Salamov A."/>
            <person name="Samejima M."/>
            <person name="Schmutz J."/>
            <person name="Slot J.C."/>
            <person name="St John F."/>
            <person name="Stenlid J."/>
            <person name="Sun H."/>
            <person name="Sun S."/>
            <person name="Syed K."/>
            <person name="Tsang A."/>
            <person name="Wiebenga A."/>
            <person name="Young D."/>
            <person name="Pisabarro A."/>
            <person name="Eastwood D.C."/>
            <person name="Martin F."/>
            <person name="Cullen D."/>
            <person name="Grigoriev I.V."/>
            <person name="Hibbett D.S."/>
        </authorList>
    </citation>
    <scope>NUCLEOTIDE SEQUENCE</scope>
    <source>
        <strain evidence="3">FP-58527</strain>
    </source>
</reference>
<name>S8FD23_FOMSC</name>
<dbReference type="OrthoDB" id="2269373at2759"/>
<evidence type="ECO:0000313" key="3">
    <source>
        <dbReference type="Proteomes" id="UP000015241"/>
    </source>
</evidence>
<protein>
    <recommendedName>
        <fullName evidence="1">Zn(2)-C6 fungal-type domain-containing protein</fullName>
    </recommendedName>
</protein>
<dbReference type="SUPFAM" id="SSF57701">
    <property type="entry name" value="Zn2/Cys6 DNA-binding domain"/>
    <property type="match status" value="1"/>
</dbReference>
<dbReference type="STRING" id="743788.S8FD23"/>
<dbReference type="InParanoid" id="S8FD23"/>
<evidence type="ECO:0000313" key="2">
    <source>
        <dbReference type="EMBL" id="EPS96404.1"/>
    </source>
</evidence>
<proteinExistence type="predicted"/>
<dbReference type="EMBL" id="KE504189">
    <property type="protein sequence ID" value="EPS96404.1"/>
    <property type="molecule type" value="Genomic_DNA"/>
</dbReference>